<keyword evidence="3 6" id="KW-0378">Hydrolase</keyword>
<dbReference type="Gene3D" id="1.10.287.830">
    <property type="entry name" value="putative peptidase helix hairpin domain like"/>
    <property type="match status" value="1"/>
</dbReference>
<keyword evidence="5 6" id="KW-0482">Metalloprotease</keyword>
<dbReference type="Gene3D" id="1.20.140.70">
    <property type="entry name" value="Oligopeptidase f, N-terminal domain"/>
    <property type="match status" value="1"/>
</dbReference>
<dbReference type="AlphaFoldDB" id="A0A9X3FNV4"/>
<dbReference type="EC" id="3.4.24.-" evidence="6"/>
<keyword evidence="1 6" id="KW-0645">Protease</keyword>
<dbReference type="InterPro" id="IPR042088">
    <property type="entry name" value="OligoPept_F_C"/>
</dbReference>
<protein>
    <recommendedName>
        <fullName evidence="6">Oligopeptidase F</fullName>
        <ecNumber evidence="6">3.4.24.-</ecNumber>
    </recommendedName>
</protein>
<dbReference type="InterPro" id="IPR004438">
    <property type="entry name" value="Peptidase_M3B"/>
</dbReference>
<dbReference type="EMBL" id="JAPRFR010000002">
    <property type="protein sequence ID" value="MCZ0726032.1"/>
    <property type="molecule type" value="Genomic_DNA"/>
</dbReference>
<evidence type="ECO:0000256" key="3">
    <source>
        <dbReference type="ARBA" id="ARBA00022801"/>
    </source>
</evidence>
<comment type="cofactor">
    <cofactor evidence="6">
        <name>Zn(2+)</name>
        <dbReference type="ChEBI" id="CHEBI:29105"/>
    </cofactor>
    <text evidence="6">Binds 1 zinc ion.</text>
</comment>
<organism evidence="9 10">
    <name type="scientific">Aerococcus kribbianus</name>
    <dbReference type="NCBI Taxonomy" id="2999064"/>
    <lineage>
        <taxon>Bacteria</taxon>
        <taxon>Bacillati</taxon>
        <taxon>Bacillota</taxon>
        <taxon>Bacilli</taxon>
        <taxon>Lactobacillales</taxon>
        <taxon>Aerococcaceae</taxon>
        <taxon>Aerococcus</taxon>
    </lineage>
</organism>
<dbReference type="PANTHER" id="PTHR11804:SF84">
    <property type="entry name" value="SACCHAROLYSIN"/>
    <property type="match status" value="1"/>
</dbReference>
<dbReference type="GO" id="GO:0046872">
    <property type="term" value="F:metal ion binding"/>
    <property type="evidence" value="ECO:0007669"/>
    <property type="project" value="UniProtKB-UniRule"/>
</dbReference>
<comment type="function">
    <text evidence="6">Has oligopeptidase activity and degrades a variety of small bioactive peptides.</text>
</comment>
<gene>
    <name evidence="9" type="primary">pepF</name>
    <name evidence="9" type="ORF">OW157_05530</name>
</gene>
<accession>A0A9X3FNV4</accession>
<evidence type="ECO:0000256" key="6">
    <source>
        <dbReference type="RuleBase" id="RU368091"/>
    </source>
</evidence>
<dbReference type="InterPro" id="IPR013647">
    <property type="entry name" value="OligopepF_N_dom"/>
</dbReference>
<dbReference type="CDD" id="cd09608">
    <property type="entry name" value="M3B_PepF"/>
    <property type="match status" value="1"/>
</dbReference>
<dbReference type="SUPFAM" id="SSF55486">
    <property type="entry name" value="Metalloproteases ('zincins'), catalytic domain"/>
    <property type="match status" value="1"/>
</dbReference>
<evidence type="ECO:0000259" key="7">
    <source>
        <dbReference type="Pfam" id="PF01432"/>
    </source>
</evidence>
<dbReference type="NCBIfam" id="TIGR00181">
    <property type="entry name" value="pepF"/>
    <property type="match status" value="1"/>
</dbReference>
<feature type="domain" description="Oligopeptidase F N-terminal" evidence="8">
    <location>
        <begin position="117"/>
        <end position="182"/>
    </location>
</feature>
<evidence type="ECO:0000256" key="5">
    <source>
        <dbReference type="ARBA" id="ARBA00023049"/>
    </source>
</evidence>
<keyword evidence="4 6" id="KW-0862">Zinc</keyword>
<evidence type="ECO:0000256" key="4">
    <source>
        <dbReference type="ARBA" id="ARBA00022833"/>
    </source>
</evidence>
<evidence type="ECO:0000256" key="2">
    <source>
        <dbReference type="ARBA" id="ARBA00022723"/>
    </source>
</evidence>
<evidence type="ECO:0000313" key="10">
    <source>
        <dbReference type="Proteomes" id="UP001146670"/>
    </source>
</evidence>
<dbReference type="InterPro" id="IPR045090">
    <property type="entry name" value="Pept_M3A_M3B"/>
</dbReference>
<evidence type="ECO:0000256" key="1">
    <source>
        <dbReference type="ARBA" id="ARBA00022670"/>
    </source>
</evidence>
<reference evidence="9" key="1">
    <citation type="submission" date="2022-12" db="EMBL/GenBank/DDBJ databases">
        <title>Description and comparative metabolic analysis of Aerococcus sp. nov., isolated from the feces of a pig.</title>
        <authorList>
            <person name="Chang Y.-H."/>
        </authorList>
    </citation>
    <scope>NUCLEOTIDE SEQUENCE</scope>
    <source>
        <strain evidence="9">YH-aer222</strain>
    </source>
</reference>
<dbReference type="RefSeq" id="WP_268752359.1">
    <property type="nucleotide sequence ID" value="NZ_JAPRFQ010000002.1"/>
</dbReference>
<keyword evidence="2 6" id="KW-0479">Metal-binding</keyword>
<dbReference type="InterPro" id="IPR001567">
    <property type="entry name" value="Pept_M3A_M3B_dom"/>
</dbReference>
<dbReference type="Gene3D" id="1.10.1370.20">
    <property type="entry name" value="Oligoendopeptidase f, C-terminal domain"/>
    <property type="match status" value="1"/>
</dbReference>
<dbReference type="GO" id="GO:0006508">
    <property type="term" value="P:proteolysis"/>
    <property type="evidence" value="ECO:0007669"/>
    <property type="project" value="UniProtKB-KW"/>
</dbReference>
<comment type="similarity">
    <text evidence="6">Belongs to the peptidase M3B family.</text>
</comment>
<dbReference type="PANTHER" id="PTHR11804">
    <property type="entry name" value="PROTEASE M3 THIMET OLIGOPEPTIDASE-RELATED"/>
    <property type="match status" value="1"/>
</dbReference>
<feature type="domain" description="Peptidase M3A/M3B catalytic" evidence="7">
    <location>
        <begin position="202"/>
        <end position="583"/>
    </location>
</feature>
<dbReference type="GO" id="GO:0006518">
    <property type="term" value="P:peptide metabolic process"/>
    <property type="evidence" value="ECO:0007669"/>
    <property type="project" value="TreeGrafter"/>
</dbReference>
<dbReference type="GO" id="GO:0004222">
    <property type="term" value="F:metalloendopeptidase activity"/>
    <property type="evidence" value="ECO:0007669"/>
    <property type="project" value="UniProtKB-UniRule"/>
</dbReference>
<evidence type="ECO:0000313" key="9">
    <source>
        <dbReference type="EMBL" id="MCZ0726032.1"/>
    </source>
</evidence>
<keyword evidence="10" id="KW-1185">Reference proteome</keyword>
<name>A0A9X3FNV4_9LACT</name>
<dbReference type="Pfam" id="PF01432">
    <property type="entry name" value="Peptidase_M3"/>
    <property type="match status" value="1"/>
</dbReference>
<proteinExistence type="inferred from homology"/>
<dbReference type="Proteomes" id="UP001146670">
    <property type="component" value="Unassembled WGS sequence"/>
</dbReference>
<comment type="caution">
    <text evidence="9">The sequence shown here is derived from an EMBL/GenBank/DDBJ whole genome shotgun (WGS) entry which is preliminary data.</text>
</comment>
<evidence type="ECO:0000259" key="8">
    <source>
        <dbReference type="Pfam" id="PF08439"/>
    </source>
</evidence>
<dbReference type="Pfam" id="PF08439">
    <property type="entry name" value="Peptidase_M3_N"/>
    <property type="match status" value="1"/>
</dbReference>
<sequence>MGNIIEAQAREANDPKYQWDLTTIYPDDEAFEADLADFMESLDQVEEYRGSLDQGKAQVIAALEGILAISRKLEKLYVYSHLKSDQDTSNNHYLSLQSQMQAIAAQVGQKMAWFEPELLALDDSLLGELTQHDDYGHFFQSLVDSKDHVLSPDQEALLAGGSQVFANASNTFAVLNNSDMTFGKVDGEDDNEISLSHGTYGVLLESSDRDLRERTFKQYYASYQELKNTFAQLMSGNIKHHNFIASTRHYDSARQAALDQNHIPESVYDTLVSTVNDNLSLLHDYVALRKELLGVDSLEFYDLYTPLTKNDPITFTYEEAKEIVFKALAPLGQQYLEDLEQAFDQGWIDVYENIGKRSGAYSSGAYDTNPYVLLNWQDSLNDLYTLVHELGHSMHSYYTRQNQDYVYGDYSIFVAEIASTTNENLLTAYLLEELADDQEQIYLLTQYLDGFKGTIFRQTQFAEFEQFMHESDANGQALSADFLSENYYELTHKYYGEALGDDPTIAYEWSRIPHFYMNYYVYQYATGFAAANSLAKRLLSGDPQAREDYLNYLKAGSSDYPIEVMKRAGIDMTNANYIEDAMEQFQERLDELKQLVND</sequence>